<dbReference type="AlphaFoldDB" id="A0AA95NHS7"/>
<evidence type="ECO:0000256" key="1">
    <source>
        <dbReference type="SAM" id="SignalP"/>
    </source>
</evidence>
<evidence type="ECO:0000313" key="3">
    <source>
        <dbReference type="Proteomes" id="UP001177769"/>
    </source>
</evidence>
<gene>
    <name evidence="2" type="ORF">PFX98_03440</name>
</gene>
<dbReference type="Proteomes" id="UP001177769">
    <property type="component" value="Chromosome"/>
</dbReference>
<dbReference type="EMBL" id="CP116346">
    <property type="protein sequence ID" value="WIT12678.1"/>
    <property type="molecule type" value="Genomic_DNA"/>
</dbReference>
<sequence>MQPMPLPRARWVAPALLTLALAQGASAATINSVFTPLGGNSWTVDFTVLADGTPASLSGFTVFFPEADFSNLLVQGSPGSWDSLVAQPDTGIPAAGFFDSVMLNRSLGLTAGQSQGGFVVKFDYQGAAAPGSLQFEITDENFQLLASGQTAVVPEPATWAQLFGGLGLLALLARRRADGSRS</sequence>
<proteinExistence type="predicted"/>
<protein>
    <submittedName>
        <fullName evidence="2">PEP-CTERM sorting domain-containing protein</fullName>
    </submittedName>
</protein>
<name>A0AA95NHS7_9BURK</name>
<reference evidence="2" key="1">
    <citation type="submission" date="2023-01" db="EMBL/GenBank/DDBJ databases">
        <title>Whole genome sequence of Paucibacter sp. S2-9 isolated from pond sediment.</title>
        <authorList>
            <person name="Jung J.Y."/>
        </authorList>
    </citation>
    <scope>NUCLEOTIDE SEQUENCE</scope>
    <source>
        <strain evidence="2">S2-9</strain>
    </source>
</reference>
<evidence type="ECO:0000313" key="2">
    <source>
        <dbReference type="EMBL" id="WIT12678.1"/>
    </source>
</evidence>
<dbReference type="RefSeq" id="WP_285233779.1">
    <property type="nucleotide sequence ID" value="NZ_CP116346.1"/>
</dbReference>
<organism evidence="2 3">
    <name type="scientific">Paucibacter sediminis</name>
    <dbReference type="NCBI Taxonomy" id="3019553"/>
    <lineage>
        <taxon>Bacteria</taxon>
        <taxon>Pseudomonadati</taxon>
        <taxon>Pseudomonadota</taxon>
        <taxon>Betaproteobacteria</taxon>
        <taxon>Burkholderiales</taxon>
        <taxon>Sphaerotilaceae</taxon>
        <taxon>Roseateles</taxon>
    </lineage>
</organism>
<keyword evidence="3" id="KW-1185">Reference proteome</keyword>
<dbReference type="InterPro" id="IPR013424">
    <property type="entry name" value="Ice-binding_C"/>
</dbReference>
<dbReference type="NCBIfam" id="TIGR02595">
    <property type="entry name" value="PEP_CTERM"/>
    <property type="match status" value="1"/>
</dbReference>
<feature type="chain" id="PRO_5041729268" evidence="1">
    <location>
        <begin position="28"/>
        <end position="182"/>
    </location>
</feature>
<feature type="signal peptide" evidence="1">
    <location>
        <begin position="1"/>
        <end position="27"/>
    </location>
</feature>
<dbReference type="KEGG" id="pais:PFX98_03440"/>
<keyword evidence="1" id="KW-0732">Signal</keyword>
<accession>A0AA95NHS7</accession>